<dbReference type="InterPro" id="IPR017476">
    <property type="entry name" value="UDP-Glc/GDP-Man"/>
</dbReference>
<feature type="compositionally biased region" description="Basic residues" evidence="3">
    <location>
        <begin position="187"/>
        <end position="203"/>
    </location>
</feature>
<gene>
    <name evidence="5" type="ORF">D6201_04670</name>
</gene>
<evidence type="ECO:0000259" key="4">
    <source>
        <dbReference type="SMART" id="SM00984"/>
    </source>
</evidence>
<dbReference type="Pfam" id="PF00984">
    <property type="entry name" value="UDPG_MGDP_dh"/>
    <property type="match status" value="1"/>
</dbReference>
<keyword evidence="2" id="KW-0520">NAD</keyword>
<dbReference type="InterPro" id="IPR028359">
    <property type="entry name" value="UDP_ManNAc/GlcNAc_DH"/>
</dbReference>
<keyword evidence="1 5" id="KW-0560">Oxidoreductase</keyword>
<evidence type="ECO:0000313" key="5">
    <source>
        <dbReference type="EMBL" id="RJY10194.1"/>
    </source>
</evidence>
<dbReference type="SMART" id="SM00984">
    <property type="entry name" value="UDPG_MGDP_dh_C"/>
    <property type="match status" value="1"/>
</dbReference>
<dbReference type="NCBIfam" id="NF008286">
    <property type="entry name" value="PRK11064.1"/>
    <property type="match status" value="1"/>
</dbReference>
<dbReference type="PANTHER" id="PTHR43491:SF1">
    <property type="entry name" value="UDP-N-ACETYL-D-MANNOSAMINE DEHYDROGENASE"/>
    <property type="match status" value="1"/>
</dbReference>
<organism evidence="5 6">
    <name type="scientific">Aurantiacibacter aquimixticola</name>
    <dbReference type="NCBI Taxonomy" id="1958945"/>
    <lineage>
        <taxon>Bacteria</taxon>
        <taxon>Pseudomonadati</taxon>
        <taxon>Pseudomonadota</taxon>
        <taxon>Alphaproteobacteria</taxon>
        <taxon>Sphingomonadales</taxon>
        <taxon>Erythrobacteraceae</taxon>
        <taxon>Aurantiacibacter</taxon>
    </lineage>
</organism>
<feature type="compositionally biased region" description="Basic residues" evidence="3">
    <location>
        <begin position="63"/>
        <end position="72"/>
    </location>
</feature>
<dbReference type="GO" id="GO:0000271">
    <property type="term" value="P:polysaccharide biosynthetic process"/>
    <property type="evidence" value="ECO:0007669"/>
    <property type="project" value="InterPro"/>
</dbReference>
<dbReference type="Gene3D" id="3.40.50.720">
    <property type="entry name" value="NAD(P)-binding Rossmann-like Domain"/>
    <property type="match status" value="2"/>
</dbReference>
<keyword evidence="6" id="KW-1185">Reference proteome</keyword>
<evidence type="ECO:0000256" key="3">
    <source>
        <dbReference type="SAM" id="MobiDB-lite"/>
    </source>
</evidence>
<dbReference type="NCBIfam" id="TIGR03026">
    <property type="entry name" value="NDP-sugDHase"/>
    <property type="match status" value="1"/>
</dbReference>
<dbReference type="InterPro" id="IPR008927">
    <property type="entry name" value="6-PGluconate_DH-like_C_sf"/>
</dbReference>
<feature type="region of interest" description="Disordered" evidence="3">
    <location>
        <begin position="109"/>
        <end position="206"/>
    </location>
</feature>
<evidence type="ECO:0000256" key="1">
    <source>
        <dbReference type="ARBA" id="ARBA00023002"/>
    </source>
</evidence>
<dbReference type="SUPFAM" id="SSF48179">
    <property type="entry name" value="6-phosphogluconate dehydrogenase C-terminal domain-like"/>
    <property type="match status" value="1"/>
</dbReference>
<dbReference type="SUPFAM" id="SSF51735">
    <property type="entry name" value="NAD(P)-binding Rossmann-fold domains"/>
    <property type="match status" value="1"/>
</dbReference>
<dbReference type="AlphaFoldDB" id="A0A419RWP7"/>
<protein>
    <submittedName>
        <fullName evidence="5">UDP-N-acetyl-D-mannosamine dehydrogenase</fullName>
        <ecNumber evidence="5">1.1.1.336</ecNumber>
    </submittedName>
</protein>
<reference evidence="5 6" key="1">
    <citation type="journal article" date="2017" name="Int. J. Syst. Evol. Microbiol.">
        <title>Erythrobacter aquimixticola sp. nov., isolated from the junction between the ocean and a freshwater spring.</title>
        <authorList>
            <person name="Park S."/>
            <person name="Jung Y.T."/>
            <person name="Choi S.J."/>
            <person name="Yoon J.H."/>
        </authorList>
    </citation>
    <scope>NUCLEOTIDE SEQUENCE [LARGE SCALE GENOMIC DNA]</scope>
    <source>
        <strain evidence="5 6">JSSK-14</strain>
    </source>
</reference>
<name>A0A419RWP7_9SPHN</name>
<accession>A0A419RWP7</accession>
<dbReference type="Pfam" id="PF03720">
    <property type="entry name" value="UDPG_MGDP_dh_C"/>
    <property type="match status" value="1"/>
</dbReference>
<dbReference type="InterPro" id="IPR001732">
    <property type="entry name" value="UDP-Glc/GDP-Man_DH_N"/>
</dbReference>
<feature type="domain" description="UDP-glucose/GDP-mannose dehydrogenase C-terminal" evidence="4">
    <location>
        <begin position="562"/>
        <end position="661"/>
    </location>
</feature>
<dbReference type="InterPro" id="IPR036291">
    <property type="entry name" value="NAD(P)-bd_dom_sf"/>
</dbReference>
<dbReference type="SUPFAM" id="SSF52413">
    <property type="entry name" value="UDP-glucose/GDP-mannose dehydrogenase C-terminal domain"/>
    <property type="match status" value="1"/>
</dbReference>
<dbReference type="GO" id="GO:0089714">
    <property type="term" value="F:UDP-N-acetyl-D-mannosamine dehydrogenase activity"/>
    <property type="evidence" value="ECO:0007669"/>
    <property type="project" value="UniProtKB-EC"/>
</dbReference>
<feature type="compositionally biased region" description="Basic residues" evidence="3">
    <location>
        <begin position="1"/>
        <end position="13"/>
    </location>
</feature>
<feature type="compositionally biased region" description="Basic and acidic residues" evidence="3">
    <location>
        <begin position="120"/>
        <end position="135"/>
    </location>
</feature>
<dbReference type="Pfam" id="PF03721">
    <property type="entry name" value="UDPG_MGDP_dh_N"/>
    <property type="match status" value="1"/>
</dbReference>
<evidence type="ECO:0000256" key="2">
    <source>
        <dbReference type="ARBA" id="ARBA00023027"/>
    </source>
</evidence>
<dbReference type="GO" id="GO:0016628">
    <property type="term" value="F:oxidoreductase activity, acting on the CH-CH group of donors, NAD or NADP as acceptor"/>
    <property type="evidence" value="ECO:0007669"/>
    <property type="project" value="InterPro"/>
</dbReference>
<dbReference type="EC" id="1.1.1.336" evidence="5"/>
<dbReference type="InterPro" id="IPR014027">
    <property type="entry name" value="UDP-Glc/GDP-Man_DH_C"/>
</dbReference>
<dbReference type="InterPro" id="IPR036220">
    <property type="entry name" value="UDP-Glc/GDP-Man_DH_C_sf"/>
</dbReference>
<dbReference type="GO" id="GO:0051287">
    <property type="term" value="F:NAD binding"/>
    <property type="evidence" value="ECO:0007669"/>
    <property type="project" value="InterPro"/>
</dbReference>
<dbReference type="Proteomes" id="UP000285232">
    <property type="component" value="Unassembled WGS sequence"/>
</dbReference>
<evidence type="ECO:0000313" key="6">
    <source>
        <dbReference type="Proteomes" id="UP000285232"/>
    </source>
</evidence>
<proteinExistence type="predicted"/>
<comment type="caution">
    <text evidence="5">The sequence shown here is derived from an EMBL/GenBank/DDBJ whole genome shotgun (WGS) entry which is preliminary data.</text>
</comment>
<dbReference type="EMBL" id="RAHX01000001">
    <property type="protein sequence ID" value="RJY10194.1"/>
    <property type="molecule type" value="Genomic_DNA"/>
</dbReference>
<feature type="region of interest" description="Disordered" evidence="3">
    <location>
        <begin position="1"/>
        <end position="84"/>
    </location>
</feature>
<dbReference type="PIRSF" id="PIRSF000124">
    <property type="entry name" value="UDPglc_GDPman_dh"/>
    <property type="match status" value="1"/>
</dbReference>
<dbReference type="PANTHER" id="PTHR43491">
    <property type="entry name" value="UDP-N-ACETYL-D-MANNOSAMINE DEHYDROGENASE"/>
    <property type="match status" value="1"/>
</dbReference>
<dbReference type="InterPro" id="IPR014026">
    <property type="entry name" value="UDP-Glc/GDP-Man_DH_dimer"/>
</dbReference>
<dbReference type="PIRSF" id="PIRSF500136">
    <property type="entry name" value="UDP_ManNAc_DH"/>
    <property type="match status" value="1"/>
</dbReference>
<dbReference type="OrthoDB" id="9803238at2"/>
<sequence>MARGVQSHRHRCRCGPFVGADENRRGKPASRAPRETGWSPDRGDRQFRHRRAASRRGTIGGRRTGHAAHIARSRPQARAGDGPSAREFRRWLRAHLRCLARTGRSGRFADRLSRAPQSAGEERGRSSAGRYRCDSSHPSGRLRADGSADAGGAFRADRQRRHPGRSACSGQAGAGDARSDGTARGGRDRRRADRRHRHRHHSCCSRAPAGRAEALRALCPEGLPLWRWHRLEEDCGEHFRFPDGARTVKICTVGLGYIGLPTAAMLASRGHEVVGLDVNESVVDAVNAGQAHFQEPDLQMLLSASVETGRLRATTNAESAEFFLIAVPTPLVEGNGPDMSFVEAAARTIAPVLEKGNVVILESTSPVGSTERLADIFAEERPDLVFPRYRDEDRDADVALCHCPERILPGQMLRELVSNDRIIGGLTTACANKAARLYQSFVMGTCYVTDSRVAELCKLSENAYRDVNIAFANELSVICDTLGTDIWQVRELANQHPRVNILMPGAGVGGHCIAVDPWFIVSSAPDEARLIRTAREVNDDKPRRVVQSIAALADRFKSPTIACYGITYKPDVDDVRESPALEIVEAVAELDGAQVLVVEPNLDALPASLAGRENVRHATSDEAREAADIVTFLVGHRQFKRLEADSYLSKAVVDTTGMFSTRKAKAVERD</sequence>